<gene>
    <name evidence="2" type="ORF">IFM89_031614</name>
</gene>
<organism evidence="2 3">
    <name type="scientific">Coptis chinensis</name>
    <dbReference type="NCBI Taxonomy" id="261450"/>
    <lineage>
        <taxon>Eukaryota</taxon>
        <taxon>Viridiplantae</taxon>
        <taxon>Streptophyta</taxon>
        <taxon>Embryophyta</taxon>
        <taxon>Tracheophyta</taxon>
        <taxon>Spermatophyta</taxon>
        <taxon>Magnoliopsida</taxon>
        <taxon>Ranunculales</taxon>
        <taxon>Ranunculaceae</taxon>
        <taxon>Coptidoideae</taxon>
        <taxon>Coptis</taxon>
    </lineage>
</organism>
<evidence type="ECO:0000256" key="1">
    <source>
        <dbReference type="SAM" id="SignalP"/>
    </source>
</evidence>
<evidence type="ECO:0000313" key="2">
    <source>
        <dbReference type="EMBL" id="KAF9594496.1"/>
    </source>
</evidence>
<feature type="signal peptide" evidence="1">
    <location>
        <begin position="1"/>
        <end position="26"/>
    </location>
</feature>
<dbReference type="AlphaFoldDB" id="A0A835H749"/>
<keyword evidence="3" id="KW-1185">Reference proteome</keyword>
<proteinExistence type="predicted"/>
<keyword evidence="1" id="KW-0732">Signal</keyword>
<dbReference type="InterPro" id="IPR038975">
    <property type="entry name" value="THNL"/>
</dbReference>
<comment type="caution">
    <text evidence="2">The sequence shown here is derived from an EMBL/GenBank/DDBJ whole genome shotgun (WGS) entry which is preliminary data.</text>
</comment>
<accession>A0A835H749</accession>
<dbReference type="Proteomes" id="UP000631114">
    <property type="component" value="Unassembled WGS sequence"/>
</dbReference>
<sequence length="105" mass="11533">MEGKSLRALLVMFIVMIGMGAGQTYAASTNSFAACYGECFLRRRSVLKCLVRCISSHHPTSDIHYYCNLGCASSKCTSISTLQNPREDAVKDCVNSCSDICKKHQ</sequence>
<protein>
    <recommendedName>
        <fullName evidence="4">Thionin-like protein 2</fullName>
    </recommendedName>
</protein>
<dbReference type="OrthoDB" id="653285at2759"/>
<feature type="chain" id="PRO_5032397704" description="Thionin-like protein 2" evidence="1">
    <location>
        <begin position="27"/>
        <end position="105"/>
    </location>
</feature>
<dbReference type="PROSITE" id="PS51257">
    <property type="entry name" value="PROKAR_LIPOPROTEIN"/>
    <property type="match status" value="1"/>
</dbReference>
<dbReference type="PANTHER" id="PTHR36312">
    <property type="entry name" value="THIONIN-LIKE PROTEIN 1"/>
    <property type="match status" value="1"/>
</dbReference>
<evidence type="ECO:0000313" key="3">
    <source>
        <dbReference type="Proteomes" id="UP000631114"/>
    </source>
</evidence>
<name>A0A835H749_9MAGN</name>
<dbReference type="PANTHER" id="PTHR36312:SF1">
    <property type="entry name" value="OS01G0594500 PROTEIN"/>
    <property type="match status" value="1"/>
</dbReference>
<reference evidence="2 3" key="1">
    <citation type="submission" date="2020-10" db="EMBL/GenBank/DDBJ databases">
        <title>The Coptis chinensis genome and diversification of protoberbering-type alkaloids.</title>
        <authorList>
            <person name="Wang B."/>
            <person name="Shu S."/>
            <person name="Song C."/>
            <person name="Liu Y."/>
        </authorList>
    </citation>
    <scope>NUCLEOTIDE SEQUENCE [LARGE SCALE GENOMIC DNA]</scope>
    <source>
        <strain evidence="2">HL-2020</strain>
        <tissue evidence="2">Leaf</tissue>
    </source>
</reference>
<evidence type="ECO:0008006" key="4">
    <source>
        <dbReference type="Google" id="ProtNLM"/>
    </source>
</evidence>
<dbReference type="EMBL" id="JADFTS010000008">
    <property type="protein sequence ID" value="KAF9594496.1"/>
    <property type="molecule type" value="Genomic_DNA"/>
</dbReference>